<dbReference type="PROSITE" id="PS00092">
    <property type="entry name" value="N6_MTASE"/>
    <property type="match status" value="1"/>
</dbReference>
<keyword evidence="4" id="KW-0614">Plasmid</keyword>
<geneLocation type="plasmid" evidence="5">
    <name>pnd6-1</name>
</geneLocation>
<dbReference type="AlphaFoldDB" id="Q6XUK5"/>
<protein>
    <submittedName>
        <fullName evidence="4">Putative DNA modification methylase</fullName>
    </submittedName>
</protein>
<proteinExistence type="predicted"/>
<dbReference type="GO" id="GO:0003676">
    <property type="term" value="F:nucleic acid binding"/>
    <property type="evidence" value="ECO:0007669"/>
    <property type="project" value="InterPro"/>
</dbReference>
<keyword evidence="2" id="KW-0808">Transferase</keyword>
<dbReference type="SUPFAM" id="SSF53335">
    <property type="entry name" value="S-adenosyl-L-methionine-dependent methyltransferases"/>
    <property type="match status" value="1"/>
</dbReference>
<evidence type="ECO:0000313" key="4">
    <source>
        <dbReference type="EMBL" id="AAP44280.1"/>
    </source>
</evidence>
<organism evidence="4 5">
    <name type="scientific">Pseudomonas putida ND6</name>
    <dbReference type="NCBI Taxonomy" id="231023"/>
    <lineage>
        <taxon>Bacteria</taxon>
        <taxon>Pseudomonadati</taxon>
        <taxon>Pseudomonadota</taxon>
        <taxon>Gammaproteobacteria</taxon>
        <taxon>Pseudomonadales</taxon>
        <taxon>Pseudomonadaceae</taxon>
        <taxon>Pseudomonas</taxon>
    </lineage>
</organism>
<name>Q6XUK5_PSEPU</name>
<dbReference type="Pfam" id="PF13708">
    <property type="entry name" value="DUF4942"/>
    <property type="match status" value="1"/>
</dbReference>
<dbReference type="GO" id="GO:0008168">
    <property type="term" value="F:methyltransferase activity"/>
    <property type="evidence" value="ECO:0007669"/>
    <property type="project" value="UniProtKB-KW"/>
</dbReference>
<evidence type="ECO:0000259" key="3">
    <source>
        <dbReference type="Pfam" id="PF13708"/>
    </source>
</evidence>
<evidence type="ECO:0000256" key="1">
    <source>
        <dbReference type="ARBA" id="ARBA00022603"/>
    </source>
</evidence>
<dbReference type="Proteomes" id="UP000005268">
    <property type="component" value="Plasmid pND6-1"/>
</dbReference>
<dbReference type="InterPro" id="IPR029063">
    <property type="entry name" value="SAM-dependent_MTases_sf"/>
</dbReference>
<dbReference type="InterPro" id="IPR031339">
    <property type="entry name" value="DUF4942"/>
</dbReference>
<feature type="domain" description="DUF4942" evidence="3">
    <location>
        <begin position="108"/>
        <end position="298"/>
    </location>
</feature>
<dbReference type="Gene3D" id="3.40.50.150">
    <property type="entry name" value="Vaccinia Virus protein VP39"/>
    <property type="match status" value="1"/>
</dbReference>
<sequence length="589" mass="66753">MRSWWKPRRFSLMQLFENDRHSSPVIHGDVIDQFFAPVQFDALTLLAGDYEREKARVIEVHGIITQEKVSGVLGYFFDGNGNDQYGRSASVRHTSAFGEIFQLEGALNELTAAYWQRALNQTDLMEHMPQARRSQWHKTLNAWRDHKYKRGENPELDMPEFNLDNLRATIQSLLSRRVEFLAERVDGIFRALSRTHVTNQPEGFYKRAIMSHVFNDWGSTDHDREGYIHDLRMVVAKFMGRDDPCRASTTRILHLARASRGEWVEIDGGSVRVRAYKVGTAHLEVHPDMAYRLNSVLAFLHPMAIPESFRKRPAKPKASGFNSKTLYERPLSNAVTSLLSSAETYCYLEKTTNFRREYDRINVPNTLCISVRERADSKHLLDEVGSVMAALGGVLTTCPKHGRLTYWQFDYDPRDAVAEVAARGSIPDQKSYQFYPTPPNVAQRLVDWLDIGLLDTLCEPQAGQGGIADLLPKDRTRCVEVSPLHCQILREKGHNVIEGDFLAWKPGTSFSVIAMNPPYSEGRWQEHLRHAGTLIETGGRLGAVLPTSARRLAADLLPGFKLEFSEAIDNAFDGTSISVLLLKATRKPL</sequence>
<gene>
    <name evidence="4" type="ORF">ND047</name>
</gene>
<reference evidence="4 5" key="1">
    <citation type="journal article" date="2004" name="Gene">
        <title>Complete nucleotide sequence and organization of the naphthalene catabolic plasmid pND6-1 from Pseudomonas sp. strain ND6.</title>
        <authorList>
            <person name="Li W."/>
            <person name="Shi J."/>
            <person name="Wang X."/>
            <person name="Han Y."/>
            <person name="Tong W."/>
            <person name="Ma L."/>
            <person name="Liu B."/>
            <person name="Cai B."/>
        </authorList>
    </citation>
    <scope>NUCLEOTIDE SEQUENCE [LARGE SCALE GENOMIC DNA]</scope>
    <source>
        <strain evidence="4 5">ND6</strain>
        <plasmid evidence="5">pnd6-1</plasmid>
    </source>
</reference>
<dbReference type="GO" id="GO:0032259">
    <property type="term" value="P:methylation"/>
    <property type="evidence" value="ECO:0007669"/>
    <property type="project" value="UniProtKB-KW"/>
</dbReference>
<evidence type="ECO:0000313" key="5">
    <source>
        <dbReference type="Proteomes" id="UP000005268"/>
    </source>
</evidence>
<accession>Q6XUK5</accession>
<evidence type="ECO:0000256" key="2">
    <source>
        <dbReference type="ARBA" id="ARBA00022679"/>
    </source>
</evidence>
<dbReference type="InterPro" id="IPR002052">
    <property type="entry name" value="DNA_methylase_N6_adenine_CS"/>
</dbReference>
<keyword evidence="1 4" id="KW-0489">Methyltransferase</keyword>
<dbReference type="EMBL" id="AY208917">
    <property type="protein sequence ID" value="AAP44280.1"/>
    <property type="molecule type" value="Genomic_DNA"/>
</dbReference>
<dbReference type="KEGG" id="ppi:ND047"/>